<gene>
    <name evidence="3" type="ORF">EJ04DRAFT_432880</name>
</gene>
<dbReference type="Proteomes" id="UP000799444">
    <property type="component" value="Unassembled WGS sequence"/>
</dbReference>
<comment type="similarity">
    <text evidence="1">Belongs to the metallo-dependent hydrolases superfamily.</text>
</comment>
<evidence type="ECO:0000256" key="1">
    <source>
        <dbReference type="ARBA" id="ARBA00038310"/>
    </source>
</evidence>
<keyword evidence="4" id="KW-1185">Reference proteome</keyword>
<dbReference type="PANTHER" id="PTHR43569">
    <property type="entry name" value="AMIDOHYDROLASE"/>
    <property type="match status" value="1"/>
</dbReference>
<evidence type="ECO:0000259" key="2">
    <source>
        <dbReference type="Pfam" id="PF04909"/>
    </source>
</evidence>
<evidence type="ECO:0000313" key="3">
    <source>
        <dbReference type="EMBL" id="KAF2736536.1"/>
    </source>
</evidence>
<dbReference type="PANTHER" id="PTHR43569:SF2">
    <property type="entry name" value="AMIDOHYDROLASE-RELATED DOMAIN-CONTAINING PROTEIN"/>
    <property type="match status" value="1"/>
</dbReference>
<dbReference type="InterPro" id="IPR052350">
    <property type="entry name" value="Metallo-dep_Lactonases"/>
</dbReference>
<dbReference type="AlphaFoldDB" id="A0A9P4R4X3"/>
<dbReference type="InterPro" id="IPR006680">
    <property type="entry name" value="Amidohydro-rel"/>
</dbReference>
<sequence length="374" mass="42299">MPQTMLDTHIHLWPSTALAPTNHRWMTPGHQLALQHGISEYRAATQLSSPNQPSGFVYVETDRFLPSEFPSAMFTGSGEERRTSMREWANEPLEELKFLRRVVEDQPHGGDGFQVGDGDLMKGAVAWAPFQLSSDLFNLYLDLAEETAGPQLWKRIVGFRYLLQGIRQEADLRRLVLSEDWLQNLLRLRQGREGKGWAFDVGVDTHGGGKWQVEVAADMIETVRNVEGDGSSGHVRFVLNHLCKPDLSNHASPHPSLADYAYQYALTRMAAKPLVYMKLSGVFNEFYPSPTPVTSAELNQALQRPLGNIFPLFKNRIMFGSDWPVCNLGGPLGENSWGLWRQVVEDRLQNAGLSDEEKEQIWWKAGCEAYRIEM</sequence>
<dbReference type="InterPro" id="IPR032466">
    <property type="entry name" value="Metal_Hydrolase"/>
</dbReference>
<dbReference type="Pfam" id="PF04909">
    <property type="entry name" value="Amidohydro_2"/>
    <property type="match status" value="1"/>
</dbReference>
<evidence type="ECO:0000313" key="4">
    <source>
        <dbReference type="Proteomes" id="UP000799444"/>
    </source>
</evidence>
<name>A0A9P4R4X3_9PLEO</name>
<dbReference type="OrthoDB" id="2135488at2759"/>
<feature type="domain" description="Amidohydrolase-related" evidence="2">
    <location>
        <begin position="235"/>
        <end position="364"/>
    </location>
</feature>
<comment type="caution">
    <text evidence="3">The sequence shown here is derived from an EMBL/GenBank/DDBJ whole genome shotgun (WGS) entry which is preliminary data.</text>
</comment>
<dbReference type="EMBL" id="ML996124">
    <property type="protein sequence ID" value="KAF2736536.1"/>
    <property type="molecule type" value="Genomic_DNA"/>
</dbReference>
<protein>
    <recommendedName>
        <fullName evidence="2">Amidohydrolase-related domain-containing protein</fullName>
    </recommendedName>
</protein>
<proteinExistence type="inferred from homology"/>
<organism evidence="3 4">
    <name type="scientific">Polyplosphaeria fusca</name>
    <dbReference type="NCBI Taxonomy" id="682080"/>
    <lineage>
        <taxon>Eukaryota</taxon>
        <taxon>Fungi</taxon>
        <taxon>Dikarya</taxon>
        <taxon>Ascomycota</taxon>
        <taxon>Pezizomycotina</taxon>
        <taxon>Dothideomycetes</taxon>
        <taxon>Pleosporomycetidae</taxon>
        <taxon>Pleosporales</taxon>
        <taxon>Tetraplosphaeriaceae</taxon>
        <taxon>Polyplosphaeria</taxon>
    </lineage>
</organism>
<accession>A0A9P4R4X3</accession>
<reference evidence="3" key="1">
    <citation type="journal article" date="2020" name="Stud. Mycol.">
        <title>101 Dothideomycetes genomes: a test case for predicting lifestyles and emergence of pathogens.</title>
        <authorList>
            <person name="Haridas S."/>
            <person name="Albert R."/>
            <person name="Binder M."/>
            <person name="Bloem J."/>
            <person name="Labutti K."/>
            <person name="Salamov A."/>
            <person name="Andreopoulos B."/>
            <person name="Baker S."/>
            <person name="Barry K."/>
            <person name="Bills G."/>
            <person name="Bluhm B."/>
            <person name="Cannon C."/>
            <person name="Castanera R."/>
            <person name="Culley D."/>
            <person name="Daum C."/>
            <person name="Ezra D."/>
            <person name="Gonzalez J."/>
            <person name="Henrissat B."/>
            <person name="Kuo A."/>
            <person name="Liang C."/>
            <person name="Lipzen A."/>
            <person name="Lutzoni F."/>
            <person name="Magnuson J."/>
            <person name="Mondo S."/>
            <person name="Nolan M."/>
            <person name="Ohm R."/>
            <person name="Pangilinan J."/>
            <person name="Park H.-J."/>
            <person name="Ramirez L."/>
            <person name="Alfaro M."/>
            <person name="Sun H."/>
            <person name="Tritt A."/>
            <person name="Yoshinaga Y."/>
            <person name="Zwiers L.-H."/>
            <person name="Turgeon B."/>
            <person name="Goodwin S."/>
            <person name="Spatafora J."/>
            <person name="Crous P."/>
            <person name="Grigoriev I."/>
        </authorList>
    </citation>
    <scope>NUCLEOTIDE SEQUENCE</scope>
    <source>
        <strain evidence="3">CBS 125425</strain>
    </source>
</reference>
<dbReference type="GO" id="GO:0016787">
    <property type="term" value="F:hydrolase activity"/>
    <property type="evidence" value="ECO:0007669"/>
    <property type="project" value="InterPro"/>
</dbReference>
<dbReference type="Gene3D" id="3.20.20.140">
    <property type="entry name" value="Metal-dependent hydrolases"/>
    <property type="match status" value="1"/>
</dbReference>
<dbReference type="SUPFAM" id="SSF51556">
    <property type="entry name" value="Metallo-dependent hydrolases"/>
    <property type="match status" value="1"/>
</dbReference>